<keyword evidence="1" id="KW-0472">Membrane</keyword>
<proteinExistence type="predicted"/>
<feature type="transmembrane region" description="Helical" evidence="1">
    <location>
        <begin position="42"/>
        <end position="67"/>
    </location>
</feature>
<keyword evidence="1" id="KW-0812">Transmembrane</keyword>
<evidence type="ECO:0000313" key="2">
    <source>
        <dbReference type="EMBL" id="KAL2832878.1"/>
    </source>
</evidence>
<organism evidence="2 3">
    <name type="scientific">Aspergillus cavernicola</name>
    <dbReference type="NCBI Taxonomy" id="176166"/>
    <lineage>
        <taxon>Eukaryota</taxon>
        <taxon>Fungi</taxon>
        <taxon>Dikarya</taxon>
        <taxon>Ascomycota</taxon>
        <taxon>Pezizomycotina</taxon>
        <taxon>Eurotiomycetes</taxon>
        <taxon>Eurotiomycetidae</taxon>
        <taxon>Eurotiales</taxon>
        <taxon>Aspergillaceae</taxon>
        <taxon>Aspergillus</taxon>
        <taxon>Aspergillus subgen. Nidulantes</taxon>
    </lineage>
</organism>
<dbReference type="Proteomes" id="UP001610335">
    <property type="component" value="Unassembled WGS sequence"/>
</dbReference>
<reference evidence="2 3" key="1">
    <citation type="submission" date="2024-07" db="EMBL/GenBank/DDBJ databases">
        <title>Section-level genome sequencing and comparative genomics of Aspergillus sections Usti and Cavernicolus.</title>
        <authorList>
            <consortium name="Lawrence Berkeley National Laboratory"/>
            <person name="Nybo J.L."/>
            <person name="Vesth T.C."/>
            <person name="Theobald S."/>
            <person name="Frisvad J.C."/>
            <person name="Larsen T.O."/>
            <person name="Kjaerboelling I."/>
            <person name="Rothschild-Mancinelli K."/>
            <person name="Lyhne E.K."/>
            <person name="Kogle M.E."/>
            <person name="Barry K."/>
            <person name="Clum A."/>
            <person name="Na H."/>
            <person name="Ledsgaard L."/>
            <person name="Lin J."/>
            <person name="Lipzen A."/>
            <person name="Kuo A."/>
            <person name="Riley R."/>
            <person name="Mondo S."/>
            <person name="LaButti K."/>
            <person name="Haridas S."/>
            <person name="Pangalinan J."/>
            <person name="Salamov A.A."/>
            <person name="Simmons B.A."/>
            <person name="Magnuson J.K."/>
            <person name="Chen J."/>
            <person name="Drula E."/>
            <person name="Henrissat B."/>
            <person name="Wiebenga A."/>
            <person name="Lubbers R.J."/>
            <person name="Gomes A.C."/>
            <person name="Makela M.R."/>
            <person name="Stajich J."/>
            <person name="Grigoriev I.V."/>
            <person name="Mortensen U.H."/>
            <person name="De vries R.P."/>
            <person name="Baker S.E."/>
            <person name="Andersen M.R."/>
        </authorList>
    </citation>
    <scope>NUCLEOTIDE SEQUENCE [LARGE SCALE GENOMIC DNA]</scope>
    <source>
        <strain evidence="2 3">CBS 600.67</strain>
    </source>
</reference>
<gene>
    <name evidence="2" type="ORF">BDW59DRAFT_138796</name>
</gene>
<comment type="caution">
    <text evidence="2">The sequence shown here is derived from an EMBL/GenBank/DDBJ whole genome shotgun (WGS) entry which is preliminary data.</text>
</comment>
<dbReference type="EMBL" id="JBFXLS010000005">
    <property type="protein sequence ID" value="KAL2832878.1"/>
    <property type="molecule type" value="Genomic_DNA"/>
</dbReference>
<accession>A0ABR4IYL9</accession>
<sequence>MKCRDCITYERRIYEQEHQSAFPTISFTRDGLSGLYECGLAFLRYLMGFILVSLMGSFLGCCIGSVIHLEK</sequence>
<evidence type="ECO:0000256" key="1">
    <source>
        <dbReference type="SAM" id="Phobius"/>
    </source>
</evidence>
<keyword evidence="3" id="KW-1185">Reference proteome</keyword>
<name>A0ABR4IYL9_9EURO</name>
<evidence type="ECO:0000313" key="3">
    <source>
        <dbReference type="Proteomes" id="UP001610335"/>
    </source>
</evidence>
<protein>
    <submittedName>
        <fullName evidence="2">Uncharacterized protein</fullName>
    </submittedName>
</protein>
<keyword evidence="1" id="KW-1133">Transmembrane helix</keyword>